<reference evidence="2" key="1">
    <citation type="submission" date="2014-09" db="EMBL/GenBank/DDBJ databases">
        <authorList>
            <person name="Magalhaes I.L.F."/>
            <person name="Oliveira U."/>
            <person name="Santos F.R."/>
            <person name="Vidigal T.H.D.A."/>
            <person name="Brescovit A.D."/>
            <person name="Santos A.J."/>
        </authorList>
    </citation>
    <scope>NUCLEOTIDE SEQUENCE</scope>
    <source>
        <tissue evidence="2">Shoot tissue taken approximately 20 cm above the soil surface</tissue>
    </source>
</reference>
<proteinExistence type="predicted"/>
<evidence type="ECO:0000313" key="2">
    <source>
        <dbReference type="EMBL" id="JAD92792.1"/>
    </source>
</evidence>
<dbReference type="EMBL" id="GBRH01205103">
    <property type="protein sequence ID" value="JAD92792.1"/>
    <property type="molecule type" value="Transcribed_RNA"/>
</dbReference>
<accession>A0A0A9E9Y1</accession>
<name>A0A0A9E9Y1_ARUDO</name>
<feature type="compositionally biased region" description="Polar residues" evidence="1">
    <location>
        <begin position="10"/>
        <end position="25"/>
    </location>
</feature>
<evidence type="ECO:0000256" key="1">
    <source>
        <dbReference type="SAM" id="MobiDB-lite"/>
    </source>
</evidence>
<organism evidence="2">
    <name type="scientific">Arundo donax</name>
    <name type="common">Giant reed</name>
    <name type="synonym">Donax arundinaceus</name>
    <dbReference type="NCBI Taxonomy" id="35708"/>
    <lineage>
        <taxon>Eukaryota</taxon>
        <taxon>Viridiplantae</taxon>
        <taxon>Streptophyta</taxon>
        <taxon>Embryophyta</taxon>
        <taxon>Tracheophyta</taxon>
        <taxon>Spermatophyta</taxon>
        <taxon>Magnoliopsida</taxon>
        <taxon>Liliopsida</taxon>
        <taxon>Poales</taxon>
        <taxon>Poaceae</taxon>
        <taxon>PACMAD clade</taxon>
        <taxon>Arundinoideae</taxon>
        <taxon>Arundineae</taxon>
        <taxon>Arundo</taxon>
    </lineage>
</organism>
<feature type="compositionally biased region" description="Low complexity" evidence="1">
    <location>
        <begin position="29"/>
        <end position="47"/>
    </location>
</feature>
<protein>
    <submittedName>
        <fullName evidence="2">Uncharacterized protein</fullName>
    </submittedName>
</protein>
<feature type="compositionally biased region" description="Polar residues" evidence="1">
    <location>
        <begin position="101"/>
        <end position="111"/>
    </location>
</feature>
<feature type="region of interest" description="Disordered" evidence="1">
    <location>
        <begin position="1"/>
        <end position="48"/>
    </location>
</feature>
<feature type="region of interest" description="Disordered" evidence="1">
    <location>
        <begin position="63"/>
        <end position="111"/>
    </location>
</feature>
<feature type="compositionally biased region" description="Low complexity" evidence="1">
    <location>
        <begin position="148"/>
        <end position="161"/>
    </location>
</feature>
<reference evidence="2" key="2">
    <citation type="journal article" date="2015" name="Data Brief">
        <title>Shoot transcriptome of the giant reed, Arundo donax.</title>
        <authorList>
            <person name="Barrero R.A."/>
            <person name="Guerrero F.D."/>
            <person name="Moolhuijzen P."/>
            <person name="Goolsby J.A."/>
            <person name="Tidwell J."/>
            <person name="Bellgard S.E."/>
            <person name="Bellgard M.I."/>
        </authorList>
    </citation>
    <scope>NUCLEOTIDE SEQUENCE</scope>
    <source>
        <tissue evidence="2">Shoot tissue taken approximately 20 cm above the soil surface</tissue>
    </source>
</reference>
<dbReference type="AlphaFoldDB" id="A0A0A9E9Y1"/>
<feature type="compositionally biased region" description="Low complexity" evidence="1">
    <location>
        <begin position="89"/>
        <end position="100"/>
    </location>
</feature>
<sequence>MRSSARRSRSFTVASTSCLGWNSQPRRGGLASIRSIPSSSSLSSSPAGAGGVAEVIVLLMSNSGERGPHVPGDAPAPGFKNSEKSNPGAASKKSSMRSRSPTAASSITPQARNLSSSFCGACSMSGQPQPARSLHFKIFACQSEKAVQEQTPPQPAAAAQPRNPSHEPRSLD</sequence>
<feature type="region of interest" description="Disordered" evidence="1">
    <location>
        <begin position="144"/>
        <end position="172"/>
    </location>
</feature>